<dbReference type="Proteomes" id="UP000029066">
    <property type="component" value="Unassembled WGS sequence"/>
</dbReference>
<dbReference type="GO" id="GO:0005524">
    <property type="term" value="F:ATP binding"/>
    <property type="evidence" value="ECO:0007669"/>
    <property type="project" value="UniProtKB-UniRule"/>
</dbReference>
<feature type="region of interest" description="Disordered" evidence="4">
    <location>
        <begin position="693"/>
        <end position="744"/>
    </location>
</feature>
<evidence type="ECO:0000256" key="1">
    <source>
        <dbReference type="ARBA" id="ARBA00022741"/>
    </source>
</evidence>
<evidence type="ECO:0000256" key="2">
    <source>
        <dbReference type="ARBA" id="ARBA00022840"/>
    </source>
</evidence>
<dbReference type="InterPro" id="IPR027417">
    <property type="entry name" value="P-loop_NTPase"/>
</dbReference>
<dbReference type="AlphaFoldDB" id="A0A087DE73"/>
<evidence type="ECO:0000259" key="5">
    <source>
        <dbReference type="PROSITE" id="PS50901"/>
    </source>
</evidence>
<dbReference type="PANTHER" id="PTHR22683">
    <property type="entry name" value="SPORULATION PROTEIN RELATED"/>
    <property type="match status" value="1"/>
</dbReference>
<comment type="caution">
    <text evidence="6">The sequence shown here is derived from an EMBL/GenBank/DDBJ whole genome shotgun (WGS) entry which is preliminary data.</text>
</comment>
<dbReference type="InterPro" id="IPR002543">
    <property type="entry name" value="FtsK_dom"/>
</dbReference>
<feature type="domain" description="FtsK" evidence="5">
    <location>
        <begin position="258"/>
        <end position="463"/>
    </location>
</feature>
<keyword evidence="1 3" id="KW-0547">Nucleotide-binding</keyword>
<dbReference type="SUPFAM" id="SSF52540">
    <property type="entry name" value="P-loop containing nucleoside triphosphate hydrolases"/>
    <property type="match status" value="1"/>
</dbReference>
<sequence length="867" mass="95265">MTSPMLPVAREVNVGGGTWPLLCNGNIWVEESLVNSNYSIALTQDFMCTALANTAPGQLNVMVYDERLTGFAAPFKELNEGGRQLLDILSSKQDLALAITRLKEQVRSTYDMMQGTAPTLADFREHEDYPMGGYTLLVVAANYSLLPKDIQVNLDILATAGPRAGVSIIMHSLLPDDEVMKNIVLKPYQHAWIPQENYYETNANDIIAVAHNITEKLKDPAYGTDSILFNTVENLSDDVLWQGSSIDGVTFSVGRYGKRNVEITLGDSLNQRHNALITGAVGQGKSNLISVIIHSLCQRYSPQELELYLLDFKEGVTLQPFCQQADGAYLPQARAIGLEADREFGLSVLEHLFDEHRKRLKLFKEAGAQNIYDYRKKTGIIISRIVLIIDEFQMMIDSNDEKSRHIASLLTNAVRLFRAAGIHIILASQTIGNSMALMGGENTLLAQVPIRIALKNSVSESRATLGMNNEAAAYLRPHEAIVNLNYGNPKDNDTVNIAYAGGEFEEQTLLPLRRKWWQYAINAHMTRPPFVFDGERDRDWQSDASLAVPDISGSPVVLAGGRIEVDSEPLAIPLGRDAGRNIALFGSGEHVPVELMGFALALARQSKEHAAHFVILDAMLPDPSRPYTCEQLRNMLQAQGVQVDLVDRRHITKTIQEIAAQHGLNSGSDALLPTVDWEAAADANTDFGADFDATKFGLPPQPSSDSFSNTDTGRSTADIAVPMPSLDVNGPSAPTSTSHLGDESTADEMETYIFGFGLDRVGRMPEEFSTLCDQGPTNGIHVLGWWRKYSAFEKQMGIASDGLDFFDARIAFQTDQRTIGNITGDPAFEYTPEDNRALAWDASNMNEPAIIIPYATVPLPIAPHPGI</sequence>
<dbReference type="Gene3D" id="3.40.50.300">
    <property type="entry name" value="P-loop containing nucleotide triphosphate hydrolases"/>
    <property type="match status" value="1"/>
</dbReference>
<name>A0A087DE73_9BIFI</name>
<dbReference type="PANTHER" id="PTHR22683:SF41">
    <property type="entry name" value="DNA TRANSLOCASE FTSK"/>
    <property type="match status" value="1"/>
</dbReference>
<keyword evidence="2 3" id="KW-0067">ATP-binding</keyword>
<dbReference type="RefSeq" id="WP_051917281.1">
    <property type="nucleotide sequence ID" value="NZ_JDUT01000001.1"/>
</dbReference>
<protein>
    <submittedName>
        <fullName evidence="6">FtsK/SpoIIIE family protein</fullName>
    </submittedName>
</protein>
<evidence type="ECO:0000256" key="4">
    <source>
        <dbReference type="SAM" id="MobiDB-lite"/>
    </source>
</evidence>
<dbReference type="PROSITE" id="PS50901">
    <property type="entry name" value="FTSK"/>
    <property type="match status" value="1"/>
</dbReference>
<organism evidence="6 7">
    <name type="scientific">Bifidobacterium saguini DSM 23967</name>
    <dbReference type="NCBI Taxonomy" id="1437607"/>
    <lineage>
        <taxon>Bacteria</taxon>
        <taxon>Bacillati</taxon>
        <taxon>Actinomycetota</taxon>
        <taxon>Actinomycetes</taxon>
        <taxon>Bifidobacteriales</taxon>
        <taxon>Bifidobacteriaceae</taxon>
        <taxon>Bifidobacterium</taxon>
    </lineage>
</organism>
<evidence type="ECO:0000313" key="7">
    <source>
        <dbReference type="Proteomes" id="UP000029066"/>
    </source>
</evidence>
<dbReference type="GO" id="GO:0003677">
    <property type="term" value="F:DNA binding"/>
    <property type="evidence" value="ECO:0007669"/>
    <property type="project" value="InterPro"/>
</dbReference>
<dbReference type="STRING" id="1437607.BISA_1645"/>
<accession>A0A087DE73</accession>
<reference evidence="6 7" key="1">
    <citation type="submission" date="2014-03" db="EMBL/GenBank/DDBJ databases">
        <title>Genomics of Bifidobacteria.</title>
        <authorList>
            <person name="Ventura M."/>
            <person name="Milani C."/>
            <person name="Lugli G.A."/>
        </authorList>
    </citation>
    <scope>NUCLEOTIDE SEQUENCE [LARGE SCALE GENOMIC DNA]</scope>
    <source>
        <strain evidence="6 7">DSM 23967</strain>
    </source>
</reference>
<dbReference type="Pfam" id="PF01580">
    <property type="entry name" value="FtsK_SpoIIIE"/>
    <property type="match status" value="1"/>
</dbReference>
<proteinExistence type="predicted"/>
<dbReference type="OrthoDB" id="3217500at2"/>
<evidence type="ECO:0000256" key="3">
    <source>
        <dbReference type="PROSITE-ProRule" id="PRU00289"/>
    </source>
</evidence>
<feature type="binding site" evidence="3">
    <location>
        <begin position="279"/>
        <end position="286"/>
    </location>
    <ligand>
        <name>ATP</name>
        <dbReference type="ChEBI" id="CHEBI:30616"/>
    </ligand>
</feature>
<evidence type="ECO:0000313" key="6">
    <source>
        <dbReference type="EMBL" id="KFI93823.1"/>
    </source>
</evidence>
<dbReference type="EMBL" id="JGZN01000004">
    <property type="protein sequence ID" value="KFI93823.1"/>
    <property type="molecule type" value="Genomic_DNA"/>
</dbReference>
<feature type="compositionally biased region" description="Polar residues" evidence="4">
    <location>
        <begin position="703"/>
        <end position="715"/>
    </location>
</feature>
<dbReference type="InterPro" id="IPR050206">
    <property type="entry name" value="FtsK/SpoIIIE/SftA"/>
</dbReference>
<gene>
    <name evidence="6" type="ORF">BISA_1645</name>
</gene>